<dbReference type="PRINTS" id="PR01217">
    <property type="entry name" value="PRICHEXTENSN"/>
</dbReference>
<protein>
    <submittedName>
        <fullName evidence="2">Uncharacterized protein</fullName>
    </submittedName>
</protein>
<evidence type="ECO:0000256" key="1">
    <source>
        <dbReference type="SAM" id="MobiDB-lite"/>
    </source>
</evidence>
<accession>A0A835W5L8</accession>
<evidence type="ECO:0000313" key="2">
    <source>
        <dbReference type="EMBL" id="KAG2441462.1"/>
    </source>
</evidence>
<evidence type="ECO:0000313" key="3">
    <source>
        <dbReference type="Proteomes" id="UP000650467"/>
    </source>
</evidence>
<feature type="compositionally biased region" description="Pro residues" evidence="1">
    <location>
        <begin position="197"/>
        <end position="215"/>
    </location>
</feature>
<gene>
    <name evidence="2" type="ORF">HXX76_003084</name>
</gene>
<name>A0A835W5L8_CHLIN</name>
<sequence>MHEHAVAVTGYTFYQGKDFDGRIWPGADVNTRAISKLGNETTQQYYERLAATCSANCNCGAFNTAGWLKTYYDPSKLTNESTFSTPTQGLYARDNPCNVPPPVPPSPAPSPPSPPSPPAPPSPEPPLPSPPSPPTPPSPEPPTPAPPSPSPVTTPRPPPSPPSPPSPAPPSPAPPSPAPPSPPLPVSSSLQGAASPPALPPIPRRLAPPPMPPSAPSSALPAARPPQLLMMLGSLLVAALVQQLATAGWC</sequence>
<feature type="region of interest" description="Disordered" evidence="1">
    <location>
        <begin position="83"/>
        <end position="222"/>
    </location>
</feature>
<proteinExistence type="predicted"/>
<comment type="caution">
    <text evidence="2">The sequence shown here is derived from an EMBL/GenBank/DDBJ whole genome shotgun (WGS) entry which is preliminary data.</text>
</comment>
<reference evidence="2" key="1">
    <citation type="journal article" date="2020" name="bioRxiv">
        <title>Comparative genomics of Chlamydomonas.</title>
        <authorList>
            <person name="Craig R.J."/>
            <person name="Hasan A.R."/>
            <person name="Ness R.W."/>
            <person name="Keightley P.D."/>
        </authorList>
    </citation>
    <scope>NUCLEOTIDE SEQUENCE</scope>
    <source>
        <strain evidence="2">SAG 7.73</strain>
    </source>
</reference>
<dbReference type="OrthoDB" id="10474106at2759"/>
<dbReference type="EMBL" id="JAEHOC010000005">
    <property type="protein sequence ID" value="KAG2441462.1"/>
    <property type="molecule type" value="Genomic_DNA"/>
</dbReference>
<dbReference type="AlphaFoldDB" id="A0A835W5L8"/>
<feature type="compositionally biased region" description="Pro residues" evidence="1">
    <location>
        <begin position="98"/>
        <end position="185"/>
    </location>
</feature>
<keyword evidence="3" id="KW-1185">Reference proteome</keyword>
<feature type="compositionally biased region" description="Low complexity" evidence="1">
    <location>
        <begin position="186"/>
        <end position="196"/>
    </location>
</feature>
<dbReference type="Proteomes" id="UP000650467">
    <property type="component" value="Unassembled WGS sequence"/>
</dbReference>
<organism evidence="2 3">
    <name type="scientific">Chlamydomonas incerta</name>
    <dbReference type="NCBI Taxonomy" id="51695"/>
    <lineage>
        <taxon>Eukaryota</taxon>
        <taxon>Viridiplantae</taxon>
        <taxon>Chlorophyta</taxon>
        <taxon>core chlorophytes</taxon>
        <taxon>Chlorophyceae</taxon>
        <taxon>CS clade</taxon>
        <taxon>Chlamydomonadales</taxon>
        <taxon>Chlamydomonadaceae</taxon>
        <taxon>Chlamydomonas</taxon>
    </lineage>
</organism>